<dbReference type="SUPFAM" id="SSF51206">
    <property type="entry name" value="cAMP-binding domain-like"/>
    <property type="match status" value="1"/>
</dbReference>
<accession>A0ABT6N5Q6</accession>
<dbReference type="PANTHER" id="PTHR24567:SF28">
    <property type="entry name" value="LISTERIOLYSIN REGULATORY PROTEIN"/>
    <property type="match status" value="1"/>
</dbReference>
<dbReference type="SMART" id="SM00419">
    <property type="entry name" value="HTH_CRP"/>
    <property type="match status" value="1"/>
</dbReference>
<keyword evidence="3" id="KW-0804">Transcription</keyword>
<evidence type="ECO:0000256" key="2">
    <source>
        <dbReference type="ARBA" id="ARBA00023125"/>
    </source>
</evidence>
<dbReference type="PROSITE" id="PS51063">
    <property type="entry name" value="HTH_CRP_2"/>
    <property type="match status" value="1"/>
</dbReference>
<dbReference type="InterPro" id="IPR036390">
    <property type="entry name" value="WH_DNA-bd_sf"/>
</dbReference>
<protein>
    <submittedName>
        <fullName evidence="5">Crp/Fnr family transcriptional regulator</fullName>
    </submittedName>
</protein>
<evidence type="ECO:0000256" key="3">
    <source>
        <dbReference type="ARBA" id="ARBA00023163"/>
    </source>
</evidence>
<evidence type="ECO:0000259" key="4">
    <source>
        <dbReference type="PROSITE" id="PS51063"/>
    </source>
</evidence>
<proteinExistence type="predicted"/>
<dbReference type="InterPro" id="IPR014710">
    <property type="entry name" value="RmlC-like_jellyroll"/>
</dbReference>
<dbReference type="SUPFAM" id="SSF46785">
    <property type="entry name" value="Winged helix' DNA-binding domain"/>
    <property type="match status" value="1"/>
</dbReference>
<dbReference type="InterPro" id="IPR050397">
    <property type="entry name" value="Env_Response_Regulators"/>
</dbReference>
<dbReference type="RefSeq" id="WP_281046043.1">
    <property type="nucleotide sequence ID" value="NZ_JARYGZ010000003.1"/>
</dbReference>
<dbReference type="Gene3D" id="1.10.10.10">
    <property type="entry name" value="Winged helix-like DNA-binding domain superfamily/Winged helix DNA-binding domain"/>
    <property type="match status" value="1"/>
</dbReference>
<dbReference type="PRINTS" id="PR00034">
    <property type="entry name" value="HTHCRP"/>
</dbReference>
<dbReference type="CDD" id="cd00092">
    <property type="entry name" value="HTH_CRP"/>
    <property type="match status" value="1"/>
</dbReference>
<sequence length="234" mass="25362">MECGQVCEGCAVRDVALCGSLDDSGLADLNRIGRRRRVGCGETIAWAGEESRSCANILSGLFKLSASTADGREQTVGLLYPADFVGRPYAPRTDYNVTALSEAEICVFPRPAFEETLERHNELERELLRRTLTTLDEARGRQLMLARQSAEERIARFLLDMAKKMGGARPTPGGPQTFDLPLSRGAIADVLGLTIETVSRQMTRLKAAGIIALPGGRAVTILRRADLQGLAAET</sequence>
<keyword evidence="2" id="KW-0238">DNA-binding</keyword>
<dbReference type="InterPro" id="IPR012318">
    <property type="entry name" value="HTH_CRP"/>
</dbReference>
<evidence type="ECO:0000256" key="1">
    <source>
        <dbReference type="ARBA" id="ARBA00023015"/>
    </source>
</evidence>
<name>A0ABT6N5Q6_9SPHN</name>
<dbReference type="Pfam" id="PF00027">
    <property type="entry name" value="cNMP_binding"/>
    <property type="match status" value="1"/>
</dbReference>
<organism evidence="5 6">
    <name type="scientific">Sphingomonas oryzagri</name>
    <dbReference type="NCBI Taxonomy" id="3042314"/>
    <lineage>
        <taxon>Bacteria</taxon>
        <taxon>Pseudomonadati</taxon>
        <taxon>Pseudomonadota</taxon>
        <taxon>Alphaproteobacteria</taxon>
        <taxon>Sphingomonadales</taxon>
        <taxon>Sphingomonadaceae</taxon>
        <taxon>Sphingomonas</taxon>
    </lineage>
</organism>
<dbReference type="InterPro" id="IPR036388">
    <property type="entry name" value="WH-like_DNA-bd_sf"/>
</dbReference>
<dbReference type="EMBL" id="JARYGZ010000003">
    <property type="protein sequence ID" value="MDH7640432.1"/>
    <property type="molecule type" value="Genomic_DNA"/>
</dbReference>
<feature type="domain" description="HTH crp-type" evidence="4">
    <location>
        <begin position="148"/>
        <end position="225"/>
    </location>
</feature>
<evidence type="ECO:0000313" key="6">
    <source>
        <dbReference type="Proteomes" id="UP001160625"/>
    </source>
</evidence>
<dbReference type="CDD" id="cd00038">
    <property type="entry name" value="CAP_ED"/>
    <property type="match status" value="1"/>
</dbReference>
<dbReference type="InterPro" id="IPR018490">
    <property type="entry name" value="cNMP-bd_dom_sf"/>
</dbReference>
<dbReference type="Gene3D" id="2.60.120.10">
    <property type="entry name" value="Jelly Rolls"/>
    <property type="match status" value="1"/>
</dbReference>
<dbReference type="Proteomes" id="UP001160625">
    <property type="component" value="Unassembled WGS sequence"/>
</dbReference>
<dbReference type="InterPro" id="IPR018335">
    <property type="entry name" value="Tscrpt_reg_HTH_Crp-type_CS"/>
</dbReference>
<comment type="caution">
    <text evidence="5">The sequence shown here is derived from an EMBL/GenBank/DDBJ whole genome shotgun (WGS) entry which is preliminary data.</text>
</comment>
<keyword evidence="6" id="KW-1185">Reference proteome</keyword>
<gene>
    <name evidence="5" type="ORF">QGN17_16985</name>
</gene>
<dbReference type="SMART" id="SM00100">
    <property type="entry name" value="cNMP"/>
    <property type="match status" value="1"/>
</dbReference>
<dbReference type="Pfam" id="PF13545">
    <property type="entry name" value="HTH_Crp_2"/>
    <property type="match status" value="1"/>
</dbReference>
<keyword evidence="1" id="KW-0805">Transcription regulation</keyword>
<reference evidence="5" key="1">
    <citation type="submission" date="2023-04" db="EMBL/GenBank/DDBJ databases">
        <title>Sphingomonas sp. MAHUQ-71 isolated from rice field.</title>
        <authorList>
            <person name="Huq M.A."/>
        </authorList>
    </citation>
    <scope>NUCLEOTIDE SEQUENCE</scope>
    <source>
        <strain evidence="5">MAHUQ-71</strain>
    </source>
</reference>
<evidence type="ECO:0000313" key="5">
    <source>
        <dbReference type="EMBL" id="MDH7640432.1"/>
    </source>
</evidence>
<dbReference type="InterPro" id="IPR000595">
    <property type="entry name" value="cNMP-bd_dom"/>
</dbReference>
<dbReference type="PANTHER" id="PTHR24567">
    <property type="entry name" value="CRP FAMILY TRANSCRIPTIONAL REGULATORY PROTEIN"/>
    <property type="match status" value="1"/>
</dbReference>
<dbReference type="PROSITE" id="PS00042">
    <property type="entry name" value="HTH_CRP_1"/>
    <property type="match status" value="1"/>
</dbReference>